<gene>
    <name evidence="3" type="ORF">MVEN_01338800</name>
</gene>
<evidence type="ECO:0000256" key="1">
    <source>
        <dbReference type="SAM" id="Phobius"/>
    </source>
</evidence>
<reference evidence="3" key="1">
    <citation type="submission" date="2020-05" db="EMBL/GenBank/DDBJ databases">
        <title>Mycena genomes resolve the evolution of fungal bioluminescence.</title>
        <authorList>
            <person name="Tsai I.J."/>
        </authorList>
    </citation>
    <scope>NUCLEOTIDE SEQUENCE</scope>
    <source>
        <strain evidence="3">CCC161011</strain>
    </source>
</reference>
<feature type="transmembrane region" description="Helical" evidence="1">
    <location>
        <begin position="116"/>
        <end position="135"/>
    </location>
</feature>
<dbReference type="Pfam" id="PF20152">
    <property type="entry name" value="DUF6534"/>
    <property type="match status" value="1"/>
</dbReference>
<keyword evidence="4" id="KW-1185">Reference proteome</keyword>
<dbReference type="Proteomes" id="UP000620124">
    <property type="component" value="Unassembled WGS sequence"/>
</dbReference>
<feature type="domain" description="DUF6534" evidence="2">
    <location>
        <begin position="166"/>
        <end position="270"/>
    </location>
</feature>
<evidence type="ECO:0000313" key="3">
    <source>
        <dbReference type="EMBL" id="KAF7350341.1"/>
    </source>
</evidence>
<feature type="transmembrane region" description="Helical" evidence="1">
    <location>
        <begin position="155"/>
        <end position="179"/>
    </location>
</feature>
<feature type="transmembrane region" description="Helical" evidence="1">
    <location>
        <begin position="45"/>
        <end position="66"/>
    </location>
</feature>
<sequence length="322" mass="35789">MSRIFRLPGALLICVLVSYILFGMVTAQAYIYYSRFPDDSGKLKSLVALIWICEAADTICFGYTIYIYTISDYMHPDQVLSQTLPSLAMATFFESIVEACVQGFFAYRIYAFAKTIYIPILICIMTLLQLLACTVDSVRALRMASWQRFEADSQWLFLSIWSLISANDLLITVSLVTVLTAQRTYAQKRTATLVNKVVVWTIETGMLTSLVAISILVCVCLSVLLVSADLSVSHSLKFMVMKDNFIWLALMALESKMYSNSFLASLNSRTTLRALNEVSLPSLNFAPAVQSTNVNIVIPSRHDVDGKESVLGHGDKVALGDV</sequence>
<evidence type="ECO:0000259" key="2">
    <source>
        <dbReference type="Pfam" id="PF20152"/>
    </source>
</evidence>
<comment type="caution">
    <text evidence="3">The sequence shown here is derived from an EMBL/GenBank/DDBJ whole genome shotgun (WGS) entry which is preliminary data.</text>
</comment>
<keyword evidence="1" id="KW-0472">Membrane</keyword>
<feature type="transmembrane region" description="Helical" evidence="1">
    <location>
        <begin position="210"/>
        <end position="232"/>
    </location>
</feature>
<name>A0A8H6Y180_9AGAR</name>
<dbReference type="AlphaFoldDB" id="A0A8H6Y180"/>
<organism evidence="3 4">
    <name type="scientific">Mycena venus</name>
    <dbReference type="NCBI Taxonomy" id="2733690"/>
    <lineage>
        <taxon>Eukaryota</taxon>
        <taxon>Fungi</taxon>
        <taxon>Dikarya</taxon>
        <taxon>Basidiomycota</taxon>
        <taxon>Agaricomycotina</taxon>
        <taxon>Agaricomycetes</taxon>
        <taxon>Agaricomycetidae</taxon>
        <taxon>Agaricales</taxon>
        <taxon>Marasmiineae</taxon>
        <taxon>Mycenaceae</taxon>
        <taxon>Mycena</taxon>
    </lineage>
</organism>
<dbReference type="PANTHER" id="PTHR40465">
    <property type="entry name" value="CHROMOSOME 1, WHOLE GENOME SHOTGUN SEQUENCE"/>
    <property type="match status" value="1"/>
</dbReference>
<dbReference type="EMBL" id="JACAZI010000010">
    <property type="protein sequence ID" value="KAF7350341.1"/>
    <property type="molecule type" value="Genomic_DNA"/>
</dbReference>
<accession>A0A8H6Y180</accession>
<protein>
    <recommendedName>
        <fullName evidence="2">DUF6534 domain-containing protein</fullName>
    </recommendedName>
</protein>
<evidence type="ECO:0000313" key="4">
    <source>
        <dbReference type="Proteomes" id="UP000620124"/>
    </source>
</evidence>
<proteinExistence type="predicted"/>
<dbReference type="OrthoDB" id="2535105at2759"/>
<dbReference type="InterPro" id="IPR045339">
    <property type="entry name" value="DUF6534"/>
</dbReference>
<keyword evidence="1" id="KW-1133">Transmembrane helix</keyword>
<dbReference type="PANTHER" id="PTHR40465:SF1">
    <property type="entry name" value="DUF6534 DOMAIN-CONTAINING PROTEIN"/>
    <property type="match status" value="1"/>
</dbReference>
<keyword evidence="1" id="KW-0812">Transmembrane</keyword>